<evidence type="ECO:0000313" key="3">
    <source>
        <dbReference type="Proteomes" id="UP001205105"/>
    </source>
</evidence>
<proteinExistence type="predicted"/>
<protein>
    <submittedName>
        <fullName evidence="2">Uncharacterized protein</fullName>
    </submittedName>
</protein>
<organism evidence="2 3">
    <name type="scientific">Chlorella ohadii</name>
    <dbReference type="NCBI Taxonomy" id="2649997"/>
    <lineage>
        <taxon>Eukaryota</taxon>
        <taxon>Viridiplantae</taxon>
        <taxon>Chlorophyta</taxon>
        <taxon>core chlorophytes</taxon>
        <taxon>Trebouxiophyceae</taxon>
        <taxon>Chlorellales</taxon>
        <taxon>Chlorellaceae</taxon>
        <taxon>Chlorella clade</taxon>
        <taxon>Chlorella</taxon>
    </lineage>
</organism>
<dbReference type="EMBL" id="JADXDR010000023">
    <property type="protein sequence ID" value="KAI7844929.1"/>
    <property type="molecule type" value="Genomic_DNA"/>
</dbReference>
<reference evidence="2" key="1">
    <citation type="submission" date="2020-11" db="EMBL/GenBank/DDBJ databases">
        <title>Chlorella ohadii genome sequencing and assembly.</title>
        <authorList>
            <person name="Murik O."/>
            <person name="Treves H."/>
            <person name="Kedem I."/>
            <person name="Shotland Y."/>
            <person name="Kaplan A."/>
        </authorList>
    </citation>
    <scope>NUCLEOTIDE SEQUENCE</scope>
    <source>
        <strain evidence="2">1</strain>
    </source>
</reference>
<comment type="caution">
    <text evidence="2">The sequence shown here is derived from an EMBL/GenBank/DDBJ whole genome shotgun (WGS) entry which is preliminary data.</text>
</comment>
<name>A0AAD5DZ13_9CHLO</name>
<comment type="subcellular location">
    <subcellularLocation>
        <location evidence="1">Cytoplasm</location>
        <location evidence="1">Cytoskeleton</location>
        <location evidence="1">Cilium axoneme</location>
    </subcellularLocation>
</comment>
<dbReference type="AlphaFoldDB" id="A0AAD5DZ13"/>
<dbReference type="Gene3D" id="3.80.10.10">
    <property type="entry name" value="Ribonuclease Inhibitor"/>
    <property type="match status" value="2"/>
</dbReference>
<evidence type="ECO:0000256" key="1">
    <source>
        <dbReference type="ARBA" id="ARBA00004430"/>
    </source>
</evidence>
<sequence>MCGTCATVSCWIQEILLRRVGTYVRHLCYSQLLDTGDEDDEDFMDKLDIQQLAADSGSEWQLGSSVLAHLSPGTLQSLRLEWVVVEAPAAAALGRLTGLTQLLIGYRGGLPSCLVAVLPSLQQLLSLQLRCSSIPESLRTALQHLTQLTSLTCGTYSALPQLSALLPLTRLRRLEWKQGRHGGPLQVELQQLLARQPQLESWLVIIFAFNVEAVMQLCGLSVYRSILPLSAVHSCPFLGHLTSLNLSFCCAEDNDPGPVVDALLQQAPRLLSLTFLGWLPANLLPLALVSRTGLQHIKLGLDNMTELPAGPYLSSLEMLDLNGNNFKRLPPALTTATSLRELSFAMNAHLVLSKADVERTLLPLPRLRRLYMNLEHTAPDVRALLAHAAPQLQVIEGHSVLTWQGPE</sequence>
<dbReference type="SUPFAM" id="SSF52058">
    <property type="entry name" value="L domain-like"/>
    <property type="match status" value="1"/>
</dbReference>
<dbReference type="InterPro" id="IPR032675">
    <property type="entry name" value="LRR_dom_sf"/>
</dbReference>
<accession>A0AAD5DZ13</accession>
<gene>
    <name evidence="2" type="ORF">COHA_001576</name>
</gene>
<keyword evidence="3" id="KW-1185">Reference proteome</keyword>
<dbReference type="Proteomes" id="UP001205105">
    <property type="component" value="Unassembled WGS sequence"/>
</dbReference>
<dbReference type="GO" id="GO:0005930">
    <property type="term" value="C:axoneme"/>
    <property type="evidence" value="ECO:0007669"/>
    <property type="project" value="UniProtKB-SubCell"/>
</dbReference>
<evidence type="ECO:0000313" key="2">
    <source>
        <dbReference type="EMBL" id="KAI7844929.1"/>
    </source>
</evidence>